<dbReference type="Gene3D" id="1.10.1740.10">
    <property type="match status" value="1"/>
</dbReference>
<dbReference type="InterPro" id="IPR013325">
    <property type="entry name" value="RNA_pol_sigma_r2"/>
</dbReference>
<sequence>MEQEVFVHAYEVVRPIVLKASRQYFIQLWDQADMEQEAMMTLYQLLEKFPELKSDDDKLRRYFKTKFRNRLNDEVRRQESVKRQANRQCYIEISDIAFCLPNKELDAVDRLVYDEQLNAFRNQLSSEDATKLDRLLAGECFRGRKKMIRELKFWMVDFDPYNEDD</sequence>
<dbReference type="AlphaFoldDB" id="A0A074IRX4"/>
<gene>
    <name evidence="1" type="ORF">DL07_08865</name>
</gene>
<reference evidence="1 2" key="1">
    <citation type="submission" date="2014-04" db="EMBL/GenBank/DDBJ databases">
        <title>Variable characteristics of bacteriocin-producing Streptococcus salivarius strains isolated from Malaysian subjects.</title>
        <authorList>
            <person name="Philip K."/>
            <person name="Barbour A."/>
        </authorList>
    </citation>
    <scope>NUCLEOTIDE SEQUENCE [LARGE SCALE GENOMIC DNA]</scope>
    <source>
        <strain evidence="1 2">NU10</strain>
    </source>
</reference>
<name>A0A074IRX4_STRSL</name>
<dbReference type="KEGG" id="strs:SSAL8618_01080"/>
<dbReference type="EMBL" id="JJMT01000043">
    <property type="protein sequence ID" value="KEO42875.1"/>
    <property type="molecule type" value="Genomic_DNA"/>
</dbReference>
<dbReference type="GO" id="GO:0006352">
    <property type="term" value="P:DNA-templated transcription initiation"/>
    <property type="evidence" value="ECO:0007669"/>
    <property type="project" value="InterPro"/>
</dbReference>
<dbReference type="RefSeq" id="WP_021143466.1">
    <property type="nucleotide sequence ID" value="NZ_BPPT01000005.1"/>
</dbReference>
<dbReference type="SUPFAM" id="SSF88946">
    <property type="entry name" value="Sigma2 domain of RNA polymerase sigma factors"/>
    <property type="match status" value="1"/>
</dbReference>
<organism evidence="1 2">
    <name type="scientific">Streptococcus salivarius</name>
    <dbReference type="NCBI Taxonomy" id="1304"/>
    <lineage>
        <taxon>Bacteria</taxon>
        <taxon>Bacillati</taxon>
        <taxon>Bacillota</taxon>
        <taxon>Bacilli</taxon>
        <taxon>Lactobacillales</taxon>
        <taxon>Streptococcaceae</taxon>
        <taxon>Streptococcus</taxon>
    </lineage>
</organism>
<evidence type="ECO:0000313" key="1">
    <source>
        <dbReference type="EMBL" id="KEO42875.1"/>
    </source>
</evidence>
<evidence type="ECO:0000313" key="2">
    <source>
        <dbReference type="Proteomes" id="UP000027855"/>
    </source>
</evidence>
<dbReference type="GO" id="GO:0003700">
    <property type="term" value="F:DNA-binding transcription factor activity"/>
    <property type="evidence" value="ECO:0007669"/>
    <property type="project" value="InterPro"/>
</dbReference>
<dbReference type="Proteomes" id="UP000027855">
    <property type="component" value="Unassembled WGS sequence"/>
</dbReference>
<dbReference type="PATRIC" id="fig|1304.173.peg.170"/>
<protein>
    <submittedName>
        <fullName evidence="1">RNA polymerase sigma70</fullName>
    </submittedName>
</protein>
<comment type="caution">
    <text evidence="1">The sequence shown here is derived from an EMBL/GenBank/DDBJ whole genome shotgun (WGS) entry which is preliminary data.</text>
</comment>
<dbReference type="KEGG" id="ssah:HSISS4_00102"/>
<proteinExistence type="predicted"/>
<accession>A0A074IRX4</accession>